<evidence type="ECO:0000256" key="1">
    <source>
        <dbReference type="SAM" id="MobiDB-lite"/>
    </source>
</evidence>
<evidence type="ECO:0000313" key="3">
    <source>
        <dbReference type="Proteomes" id="UP001054837"/>
    </source>
</evidence>
<protein>
    <submittedName>
        <fullName evidence="2">Uncharacterized protein</fullName>
    </submittedName>
</protein>
<name>A0AAV4RLF8_9ARAC</name>
<keyword evidence="3" id="KW-1185">Reference proteome</keyword>
<evidence type="ECO:0000313" key="2">
    <source>
        <dbReference type="EMBL" id="GIY21176.1"/>
    </source>
</evidence>
<accession>A0AAV4RLF8</accession>
<sequence>MTNGVANKRERPSEEQTICPPLSSIHHGGPAPVIRNHPSNPSNRPCAKISCPPSGEIASYGYDQGISSLDAAGNMGVHYGLKE</sequence>
<dbReference type="Proteomes" id="UP001054837">
    <property type="component" value="Unassembled WGS sequence"/>
</dbReference>
<dbReference type="AlphaFoldDB" id="A0AAV4RLF8"/>
<reference evidence="2 3" key="1">
    <citation type="submission" date="2021-06" db="EMBL/GenBank/DDBJ databases">
        <title>Caerostris darwini draft genome.</title>
        <authorList>
            <person name="Kono N."/>
            <person name="Arakawa K."/>
        </authorList>
    </citation>
    <scope>NUCLEOTIDE SEQUENCE [LARGE SCALE GENOMIC DNA]</scope>
</reference>
<proteinExistence type="predicted"/>
<feature type="region of interest" description="Disordered" evidence="1">
    <location>
        <begin position="1"/>
        <end position="48"/>
    </location>
</feature>
<comment type="caution">
    <text evidence="2">The sequence shown here is derived from an EMBL/GenBank/DDBJ whole genome shotgun (WGS) entry which is preliminary data.</text>
</comment>
<dbReference type="EMBL" id="BPLQ01006260">
    <property type="protein sequence ID" value="GIY21176.1"/>
    <property type="molecule type" value="Genomic_DNA"/>
</dbReference>
<organism evidence="2 3">
    <name type="scientific">Caerostris darwini</name>
    <dbReference type="NCBI Taxonomy" id="1538125"/>
    <lineage>
        <taxon>Eukaryota</taxon>
        <taxon>Metazoa</taxon>
        <taxon>Ecdysozoa</taxon>
        <taxon>Arthropoda</taxon>
        <taxon>Chelicerata</taxon>
        <taxon>Arachnida</taxon>
        <taxon>Araneae</taxon>
        <taxon>Araneomorphae</taxon>
        <taxon>Entelegynae</taxon>
        <taxon>Araneoidea</taxon>
        <taxon>Araneidae</taxon>
        <taxon>Caerostris</taxon>
    </lineage>
</organism>
<gene>
    <name evidence="2" type="ORF">CDAR_482681</name>
</gene>